<evidence type="ECO:0000313" key="2">
    <source>
        <dbReference type="EMBL" id="KPI87090.1"/>
    </source>
</evidence>
<comment type="caution">
    <text evidence="2">The sequence shown here is derived from an EMBL/GenBank/DDBJ whole genome shotgun (WGS) entry which is preliminary data.</text>
</comment>
<evidence type="ECO:0000256" key="1">
    <source>
        <dbReference type="SAM" id="Coils"/>
    </source>
</evidence>
<organism evidence="2 3">
    <name type="scientific">Leptomonas seymouri</name>
    <dbReference type="NCBI Taxonomy" id="5684"/>
    <lineage>
        <taxon>Eukaryota</taxon>
        <taxon>Discoba</taxon>
        <taxon>Euglenozoa</taxon>
        <taxon>Kinetoplastea</taxon>
        <taxon>Metakinetoplastina</taxon>
        <taxon>Trypanosomatida</taxon>
        <taxon>Trypanosomatidae</taxon>
        <taxon>Leishmaniinae</taxon>
        <taxon>Leptomonas</taxon>
    </lineage>
</organism>
<evidence type="ECO:0000313" key="3">
    <source>
        <dbReference type="Proteomes" id="UP000038009"/>
    </source>
</evidence>
<accession>A0A0N1HZ16</accession>
<proteinExistence type="predicted"/>
<dbReference type="AlphaFoldDB" id="A0A0N1HZ16"/>
<reference evidence="2 3" key="1">
    <citation type="journal article" date="2015" name="PLoS Pathog.">
        <title>Leptomonas seymouri: Adaptations to the Dixenous Life Cycle Analyzed by Genome Sequencing, Transcriptome Profiling and Co-infection with Leishmania donovani.</title>
        <authorList>
            <person name="Kraeva N."/>
            <person name="Butenko A."/>
            <person name="Hlavacova J."/>
            <person name="Kostygov A."/>
            <person name="Myskova J."/>
            <person name="Grybchuk D."/>
            <person name="Lestinova T."/>
            <person name="Votypka J."/>
            <person name="Volf P."/>
            <person name="Opperdoes F."/>
            <person name="Flegontov P."/>
            <person name="Lukes J."/>
            <person name="Yurchenko V."/>
        </authorList>
    </citation>
    <scope>NUCLEOTIDE SEQUENCE [LARGE SCALE GENOMIC DNA]</scope>
    <source>
        <strain evidence="2 3">ATCC 30220</strain>
    </source>
</reference>
<name>A0A0N1HZ16_LEPSE</name>
<keyword evidence="3" id="KW-1185">Reference proteome</keyword>
<dbReference type="EMBL" id="LJSK01000103">
    <property type="protein sequence ID" value="KPI87090.1"/>
    <property type="molecule type" value="Genomic_DNA"/>
</dbReference>
<feature type="coiled-coil region" evidence="1">
    <location>
        <begin position="90"/>
        <end position="154"/>
    </location>
</feature>
<gene>
    <name evidence="2" type="ORF">ABL78_3852</name>
</gene>
<protein>
    <submittedName>
        <fullName evidence="2">Uncharacterized protein</fullName>
    </submittedName>
</protein>
<dbReference type="VEuPathDB" id="TriTrypDB:Lsey_0103_0240"/>
<dbReference type="Proteomes" id="UP000038009">
    <property type="component" value="Unassembled WGS sequence"/>
</dbReference>
<sequence length="170" mass="19092">MSDRMDILVKRADRAEEELAAARRCEEAAACRSADLVAEMRSDYEARVEEVLKVTREIVVARGALVAALSKCVEVESAHGSDLLALAVRNEATDAEIAVAREELRLAKERYFAVDAVAGDEVDEAHNTHWEAVIEALSRELVEVKERLKTVQVVNRMLRDKFRSDFRCSF</sequence>
<keyword evidence="1" id="KW-0175">Coiled coil</keyword>